<protein>
    <submittedName>
        <fullName evidence="2">Uncharacterized protein</fullName>
    </submittedName>
</protein>
<evidence type="ECO:0000313" key="2">
    <source>
        <dbReference type="EMBL" id="NHR08764.1"/>
    </source>
</evidence>
<feature type="region of interest" description="Disordered" evidence="1">
    <location>
        <begin position="1"/>
        <end position="25"/>
    </location>
</feature>
<evidence type="ECO:0000256" key="1">
    <source>
        <dbReference type="SAM" id="MobiDB-lite"/>
    </source>
</evidence>
<organism evidence="2 3">
    <name type="scientific">Chromobacterium fluminis</name>
    <dbReference type="NCBI Taxonomy" id="3044269"/>
    <lineage>
        <taxon>Bacteria</taxon>
        <taxon>Pseudomonadati</taxon>
        <taxon>Pseudomonadota</taxon>
        <taxon>Betaproteobacteria</taxon>
        <taxon>Neisseriales</taxon>
        <taxon>Chromobacteriaceae</taxon>
        <taxon>Chromobacterium</taxon>
    </lineage>
</organism>
<name>A0ABX0LAZ2_9NEIS</name>
<proteinExistence type="predicted"/>
<gene>
    <name evidence="2" type="ORF">HA052_26605</name>
</gene>
<accession>A0ABX0LAZ2</accession>
<sequence>MNENLSHSSPDASKVKRPRLSAAEKLAKMDREREALQKKIKDNEKKEKEKHAQDMIKVLRAAGLDSVPIEKWEKHLPEIKKLLLGY</sequence>
<dbReference type="RefSeq" id="WP_166454360.1">
    <property type="nucleotide sequence ID" value="NZ_JAAOMA010000091.1"/>
</dbReference>
<keyword evidence="3" id="KW-1185">Reference proteome</keyword>
<evidence type="ECO:0000313" key="3">
    <source>
        <dbReference type="Proteomes" id="UP001515641"/>
    </source>
</evidence>
<feature type="compositionally biased region" description="Polar residues" evidence="1">
    <location>
        <begin position="1"/>
        <end position="11"/>
    </location>
</feature>
<dbReference type="Proteomes" id="UP001515641">
    <property type="component" value="Unassembled WGS sequence"/>
</dbReference>
<reference evidence="2 3" key="1">
    <citation type="submission" date="2020-03" db="EMBL/GenBank/DDBJ databases">
        <title>Draft genome sequence of environmentally isolated cultures.</title>
        <authorList>
            <person name="Wilson H.S."/>
            <person name="De Leon M.E."/>
        </authorList>
    </citation>
    <scope>NUCLEOTIDE SEQUENCE [LARGE SCALE GENOMIC DNA]</scope>
    <source>
        <strain evidence="2 3">HSC-31F16</strain>
    </source>
</reference>
<dbReference type="EMBL" id="JAAOMA010000091">
    <property type="protein sequence ID" value="NHR08764.1"/>
    <property type="molecule type" value="Genomic_DNA"/>
</dbReference>
<comment type="caution">
    <text evidence="2">The sequence shown here is derived from an EMBL/GenBank/DDBJ whole genome shotgun (WGS) entry which is preliminary data.</text>
</comment>